<name>A0AAN7VL90_9PEZI</name>
<dbReference type="EMBL" id="JAVRQU010000022">
    <property type="protein sequence ID" value="KAK5691123.1"/>
    <property type="molecule type" value="Genomic_DNA"/>
</dbReference>
<dbReference type="PANTHER" id="PTHR10366:SF564">
    <property type="entry name" value="STEROL-4-ALPHA-CARBOXYLATE 3-DEHYDROGENASE, DECARBOXYLATING"/>
    <property type="match status" value="1"/>
</dbReference>
<evidence type="ECO:0000259" key="3">
    <source>
        <dbReference type="Pfam" id="PF01370"/>
    </source>
</evidence>
<dbReference type="Pfam" id="PF01370">
    <property type="entry name" value="Epimerase"/>
    <property type="match status" value="1"/>
</dbReference>
<feature type="domain" description="NAD-dependent epimerase/dehydratase" evidence="3">
    <location>
        <begin position="7"/>
        <end position="264"/>
    </location>
</feature>
<gene>
    <name evidence="4" type="ORF">LTR97_011775</name>
</gene>
<dbReference type="SUPFAM" id="SSF51735">
    <property type="entry name" value="NAD(P)-binding Rossmann-fold domains"/>
    <property type="match status" value="1"/>
</dbReference>
<dbReference type="AlphaFoldDB" id="A0AAN7VL90"/>
<dbReference type="GO" id="GO:0016616">
    <property type="term" value="F:oxidoreductase activity, acting on the CH-OH group of donors, NAD or NADP as acceptor"/>
    <property type="evidence" value="ECO:0007669"/>
    <property type="project" value="TreeGrafter"/>
</dbReference>
<evidence type="ECO:0000313" key="5">
    <source>
        <dbReference type="Proteomes" id="UP001310594"/>
    </source>
</evidence>
<reference evidence="4" key="1">
    <citation type="submission" date="2023-08" db="EMBL/GenBank/DDBJ databases">
        <title>Black Yeasts Isolated from many extreme environments.</title>
        <authorList>
            <person name="Coleine C."/>
            <person name="Stajich J.E."/>
            <person name="Selbmann L."/>
        </authorList>
    </citation>
    <scope>NUCLEOTIDE SEQUENCE</scope>
    <source>
        <strain evidence="4">CCFEE 5810</strain>
    </source>
</reference>
<organism evidence="4 5">
    <name type="scientific">Elasticomyces elasticus</name>
    <dbReference type="NCBI Taxonomy" id="574655"/>
    <lineage>
        <taxon>Eukaryota</taxon>
        <taxon>Fungi</taxon>
        <taxon>Dikarya</taxon>
        <taxon>Ascomycota</taxon>
        <taxon>Pezizomycotina</taxon>
        <taxon>Dothideomycetes</taxon>
        <taxon>Dothideomycetidae</taxon>
        <taxon>Mycosphaerellales</taxon>
        <taxon>Teratosphaeriaceae</taxon>
        <taxon>Elasticomyces</taxon>
    </lineage>
</organism>
<proteinExistence type="inferred from homology"/>
<sequence length="348" mass="37506">MAGDLTLITGATGHIGFRALRYALAQGYTVRAAVRSEAKAKTLKSHPLLKNISSSQLSFITVPDFQAVGAFDEAVRGVKYVIHLASPIPFRDGADPKDQHKHFVEPAIEGTVNLLESAKKAGTVKRVVITSSLVCNVPVEVQFGMTESDETYTAESRITSPSEPYANAFFAYIASKVEALAAAEEWVEKNKSTINFDVIHVHPAYTIGRDDLATTSEAVNEGTNSTMLSTVLGDHAPYGKTSNTVHVDDAARVHVLALDPHVAGNQSFLTVSGGRKGTVWEDSLEIAKKHFPDAVADGTLPVNGTAPTVKNFVDASKTEKTFGFEFKSYEEQVVSVVGHYVELKQKGL</sequence>
<comment type="caution">
    <text evidence="4">The sequence shown here is derived from an EMBL/GenBank/DDBJ whole genome shotgun (WGS) entry which is preliminary data.</text>
</comment>
<evidence type="ECO:0000256" key="2">
    <source>
        <dbReference type="ARBA" id="ARBA00023445"/>
    </source>
</evidence>
<dbReference type="InterPro" id="IPR036291">
    <property type="entry name" value="NAD(P)-bd_dom_sf"/>
</dbReference>
<dbReference type="InterPro" id="IPR001509">
    <property type="entry name" value="Epimerase_deHydtase"/>
</dbReference>
<accession>A0AAN7VL90</accession>
<dbReference type="InterPro" id="IPR050425">
    <property type="entry name" value="NAD(P)_dehydrat-like"/>
</dbReference>
<dbReference type="Proteomes" id="UP001310594">
    <property type="component" value="Unassembled WGS sequence"/>
</dbReference>
<comment type="similarity">
    <text evidence="2">Belongs to the NAD(P)-dependent epimerase/dehydratase family. Dihydroflavonol-4-reductase subfamily.</text>
</comment>
<evidence type="ECO:0000313" key="4">
    <source>
        <dbReference type="EMBL" id="KAK5691123.1"/>
    </source>
</evidence>
<dbReference type="PANTHER" id="PTHR10366">
    <property type="entry name" value="NAD DEPENDENT EPIMERASE/DEHYDRATASE"/>
    <property type="match status" value="1"/>
</dbReference>
<evidence type="ECO:0000256" key="1">
    <source>
        <dbReference type="ARBA" id="ARBA00023002"/>
    </source>
</evidence>
<keyword evidence="1" id="KW-0560">Oxidoreductase</keyword>
<protein>
    <recommendedName>
        <fullName evidence="3">NAD-dependent epimerase/dehydratase domain-containing protein</fullName>
    </recommendedName>
</protein>
<dbReference type="Gene3D" id="3.40.50.720">
    <property type="entry name" value="NAD(P)-binding Rossmann-like Domain"/>
    <property type="match status" value="1"/>
</dbReference>